<evidence type="ECO:0000259" key="11">
    <source>
        <dbReference type="PROSITE" id="PS52015"/>
    </source>
</evidence>
<feature type="region of interest" description="Disordered" evidence="10">
    <location>
        <begin position="1"/>
        <end position="29"/>
    </location>
</feature>
<keyword evidence="5" id="KW-0997">Cell inner membrane</keyword>
<dbReference type="NCBIfam" id="TIGR01352">
    <property type="entry name" value="tonB_Cterm"/>
    <property type="match status" value="1"/>
</dbReference>
<evidence type="ECO:0000256" key="5">
    <source>
        <dbReference type="ARBA" id="ARBA00022519"/>
    </source>
</evidence>
<dbReference type="EMBL" id="CP136862">
    <property type="protein sequence ID" value="WOJ89556.1"/>
    <property type="molecule type" value="Genomic_DNA"/>
</dbReference>
<dbReference type="InterPro" id="IPR006260">
    <property type="entry name" value="TonB/TolA_C"/>
</dbReference>
<evidence type="ECO:0000256" key="1">
    <source>
        <dbReference type="ARBA" id="ARBA00004383"/>
    </source>
</evidence>
<dbReference type="PANTHER" id="PTHR33446:SF2">
    <property type="entry name" value="PROTEIN TONB"/>
    <property type="match status" value="1"/>
</dbReference>
<keyword evidence="9" id="KW-0472">Membrane</keyword>
<dbReference type="Gene3D" id="3.30.1150.10">
    <property type="match status" value="1"/>
</dbReference>
<evidence type="ECO:0000256" key="10">
    <source>
        <dbReference type="SAM" id="MobiDB-lite"/>
    </source>
</evidence>
<comment type="subcellular location">
    <subcellularLocation>
        <location evidence="1">Cell inner membrane</location>
        <topology evidence="1">Single-pass membrane protein</topology>
        <orientation evidence="1">Periplasmic side</orientation>
    </subcellularLocation>
</comment>
<comment type="similarity">
    <text evidence="2">Belongs to the TonB family.</text>
</comment>
<dbReference type="Proteomes" id="UP001626536">
    <property type="component" value="Chromosome"/>
</dbReference>
<evidence type="ECO:0000256" key="3">
    <source>
        <dbReference type="ARBA" id="ARBA00022448"/>
    </source>
</evidence>
<name>A0ABZ0HRX0_9HYPH</name>
<keyword evidence="7" id="KW-0653">Protein transport</keyword>
<keyword evidence="4" id="KW-1003">Cell membrane</keyword>
<evidence type="ECO:0000256" key="7">
    <source>
        <dbReference type="ARBA" id="ARBA00022927"/>
    </source>
</evidence>
<evidence type="ECO:0000313" key="12">
    <source>
        <dbReference type="EMBL" id="WOJ89556.1"/>
    </source>
</evidence>
<dbReference type="PROSITE" id="PS52015">
    <property type="entry name" value="TONB_CTD"/>
    <property type="match status" value="1"/>
</dbReference>
<evidence type="ECO:0000256" key="2">
    <source>
        <dbReference type="ARBA" id="ARBA00006555"/>
    </source>
</evidence>
<keyword evidence="3" id="KW-0813">Transport</keyword>
<dbReference type="Pfam" id="PF03544">
    <property type="entry name" value="TonB_C"/>
    <property type="match status" value="1"/>
</dbReference>
<accession>A0ABZ0HRX0</accession>
<feature type="domain" description="TonB C-terminal" evidence="11">
    <location>
        <begin position="62"/>
        <end position="151"/>
    </location>
</feature>
<evidence type="ECO:0000313" key="13">
    <source>
        <dbReference type="Proteomes" id="UP001626536"/>
    </source>
</evidence>
<evidence type="ECO:0000256" key="4">
    <source>
        <dbReference type="ARBA" id="ARBA00022475"/>
    </source>
</evidence>
<sequence length="151" mass="15618">MQRSPPAADKAPARTASATTAGDGEAWRGTPAGLALPYDLGPEIFRAVAVPLPVEGGDEPMDYKVIVFGMLARAKHYPETAIERGARGVAAVGFSVDETGQVTSVALLQSSGEADLDEESLAVVRRAAPFPAPPPGAPRSFGAQITFGVMQ</sequence>
<organism evidence="12 13">
    <name type="scientific">Methylocapsa polymorpha</name>
    <dbReference type="NCBI Taxonomy" id="3080828"/>
    <lineage>
        <taxon>Bacteria</taxon>
        <taxon>Pseudomonadati</taxon>
        <taxon>Pseudomonadota</taxon>
        <taxon>Alphaproteobacteria</taxon>
        <taxon>Hyphomicrobiales</taxon>
        <taxon>Beijerinckiaceae</taxon>
        <taxon>Methylocapsa</taxon>
    </lineage>
</organism>
<dbReference type="InterPro" id="IPR037682">
    <property type="entry name" value="TonB_C"/>
</dbReference>
<keyword evidence="6" id="KW-0812">Transmembrane</keyword>
<dbReference type="InterPro" id="IPR051045">
    <property type="entry name" value="TonB-dependent_transducer"/>
</dbReference>
<evidence type="ECO:0000256" key="6">
    <source>
        <dbReference type="ARBA" id="ARBA00022692"/>
    </source>
</evidence>
<evidence type="ECO:0000256" key="8">
    <source>
        <dbReference type="ARBA" id="ARBA00022989"/>
    </source>
</evidence>
<dbReference type="RefSeq" id="WP_407339002.1">
    <property type="nucleotide sequence ID" value="NZ_CP136862.1"/>
</dbReference>
<protein>
    <submittedName>
        <fullName evidence="12">TonB family protein</fullName>
    </submittedName>
</protein>
<evidence type="ECO:0000256" key="9">
    <source>
        <dbReference type="ARBA" id="ARBA00023136"/>
    </source>
</evidence>
<dbReference type="SUPFAM" id="SSF74653">
    <property type="entry name" value="TolA/TonB C-terminal domain"/>
    <property type="match status" value="1"/>
</dbReference>
<keyword evidence="8" id="KW-1133">Transmembrane helix</keyword>
<dbReference type="PANTHER" id="PTHR33446">
    <property type="entry name" value="PROTEIN TONB-RELATED"/>
    <property type="match status" value="1"/>
</dbReference>
<reference evidence="12 13" key="1">
    <citation type="submission" date="2023-10" db="EMBL/GenBank/DDBJ databases">
        <title>Novel methanotroph of the genus Methylocapsa from a subarctic wetland.</title>
        <authorList>
            <person name="Belova S.E."/>
            <person name="Oshkin I.Y."/>
            <person name="Miroshnikov K."/>
            <person name="Dedysh S.N."/>
        </authorList>
    </citation>
    <scope>NUCLEOTIDE SEQUENCE [LARGE SCALE GENOMIC DNA]</scope>
    <source>
        <strain evidence="12 13">RX1</strain>
    </source>
</reference>
<keyword evidence="13" id="KW-1185">Reference proteome</keyword>
<gene>
    <name evidence="12" type="ORF">RZS28_17495</name>
</gene>
<proteinExistence type="inferred from homology"/>